<feature type="domain" description="Histidine kinase/HSP90-like ATPase" evidence="6">
    <location>
        <begin position="359"/>
        <end position="460"/>
    </location>
</feature>
<dbReference type="SMART" id="SM00387">
    <property type="entry name" value="HATPase_c"/>
    <property type="match status" value="1"/>
</dbReference>
<feature type="transmembrane region" description="Helical" evidence="5">
    <location>
        <begin position="159"/>
        <end position="175"/>
    </location>
</feature>
<keyword evidence="5" id="KW-1133">Transmembrane helix</keyword>
<accession>A0A426PWL6</accession>
<dbReference type="Pfam" id="PF07730">
    <property type="entry name" value="HisKA_3"/>
    <property type="match status" value="1"/>
</dbReference>
<evidence type="ECO:0000256" key="3">
    <source>
        <dbReference type="ARBA" id="ARBA00023012"/>
    </source>
</evidence>
<evidence type="ECO:0000259" key="6">
    <source>
        <dbReference type="SMART" id="SM00387"/>
    </source>
</evidence>
<dbReference type="AlphaFoldDB" id="A0A426PWL6"/>
<feature type="transmembrane region" description="Helical" evidence="5">
    <location>
        <begin position="79"/>
        <end position="104"/>
    </location>
</feature>
<evidence type="ECO:0000313" key="7">
    <source>
        <dbReference type="EMBL" id="RRO85473.1"/>
    </source>
</evidence>
<dbReference type="PANTHER" id="PTHR24421:SF62">
    <property type="entry name" value="SENSORY TRANSDUCTION HISTIDINE KINASE"/>
    <property type="match status" value="1"/>
</dbReference>
<keyword evidence="1" id="KW-0808">Transferase</keyword>
<keyword evidence="2 7" id="KW-0418">Kinase</keyword>
<gene>
    <name evidence="7" type="ORF">CXF48_10725</name>
</gene>
<feature type="transmembrane region" description="Helical" evidence="5">
    <location>
        <begin position="110"/>
        <end position="130"/>
    </location>
</feature>
<protein>
    <submittedName>
        <fullName evidence="7">Sensor histidine kinase</fullName>
    </submittedName>
</protein>
<keyword evidence="3" id="KW-0902">Two-component regulatory system</keyword>
<evidence type="ECO:0000256" key="4">
    <source>
        <dbReference type="SAM" id="MobiDB-lite"/>
    </source>
</evidence>
<feature type="transmembrane region" description="Helical" evidence="5">
    <location>
        <begin position="137"/>
        <end position="153"/>
    </location>
</feature>
<dbReference type="GO" id="GO:0016020">
    <property type="term" value="C:membrane"/>
    <property type="evidence" value="ECO:0007669"/>
    <property type="project" value="InterPro"/>
</dbReference>
<dbReference type="CDD" id="cd16917">
    <property type="entry name" value="HATPase_UhpB-NarQ-NarX-like"/>
    <property type="match status" value="1"/>
</dbReference>
<dbReference type="InterPro" id="IPR003594">
    <property type="entry name" value="HATPase_dom"/>
</dbReference>
<comment type="caution">
    <text evidence="7">The sequence shown here is derived from an EMBL/GenBank/DDBJ whole genome shotgun (WGS) entry which is preliminary data.</text>
</comment>
<feature type="transmembrane region" description="Helical" evidence="5">
    <location>
        <begin position="182"/>
        <end position="200"/>
    </location>
</feature>
<dbReference type="SUPFAM" id="SSF55874">
    <property type="entry name" value="ATPase domain of HSP90 chaperone/DNA topoisomerase II/histidine kinase"/>
    <property type="match status" value="1"/>
</dbReference>
<evidence type="ECO:0000256" key="1">
    <source>
        <dbReference type="ARBA" id="ARBA00022679"/>
    </source>
</evidence>
<dbReference type="InterPro" id="IPR050482">
    <property type="entry name" value="Sensor_HK_TwoCompSys"/>
</dbReference>
<dbReference type="InterPro" id="IPR036890">
    <property type="entry name" value="HATPase_C_sf"/>
</dbReference>
<dbReference type="GO" id="GO:0000155">
    <property type="term" value="F:phosphorelay sensor kinase activity"/>
    <property type="evidence" value="ECO:0007669"/>
    <property type="project" value="InterPro"/>
</dbReference>
<proteinExistence type="predicted"/>
<evidence type="ECO:0000256" key="5">
    <source>
        <dbReference type="SAM" id="Phobius"/>
    </source>
</evidence>
<feature type="transmembrane region" description="Helical" evidence="5">
    <location>
        <begin position="206"/>
        <end position="226"/>
    </location>
</feature>
<dbReference type="Pfam" id="PF02518">
    <property type="entry name" value="HATPase_c"/>
    <property type="match status" value="1"/>
</dbReference>
<dbReference type="Gene3D" id="1.20.5.1930">
    <property type="match status" value="1"/>
</dbReference>
<dbReference type="GO" id="GO:0046983">
    <property type="term" value="F:protein dimerization activity"/>
    <property type="evidence" value="ECO:0007669"/>
    <property type="project" value="InterPro"/>
</dbReference>
<dbReference type="Gene3D" id="3.30.565.10">
    <property type="entry name" value="Histidine kinase-like ATPase, C-terminal domain"/>
    <property type="match status" value="1"/>
</dbReference>
<organism evidence="7 8">
    <name type="scientific">Corynebacterium bovis</name>
    <dbReference type="NCBI Taxonomy" id="36808"/>
    <lineage>
        <taxon>Bacteria</taxon>
        <taxon>Bacillati</taxon>
        <taxon>Actinomycetota</taxon>
        <taxon>Actinomycetes</taxon>
        <taxon>Mycobacteriales</taxon>
        <taxon>Corynebacteriaceae</taxon>
        <taxon>Corynebacterium</taxon>
    </lineage>
</organism>
<name>A0A426PWL6_9CORY</name>
<dbReference type="PIRSF" id="PIRSF037434">
    <property type="entry name" value="STHK_ChrS"/>
    <property type="match status" value="1"/>
</dbReference>
<dbReference type="Proteomes" id="UP000276526">
    <property type="component" value="Unassembled WGS sequence"/>
</dbReference>
<dbReference type="InterPro" id="IPR017205">
    <property type="entry name" value="Sig_transdc_His_kinase_ChrS"/>
</dbReference>
<feature type="region of interest" description="Disordered" evidence="4">
    <location>
        <begin position="25"/>
        <end position="69"/>
    </location>
</feature>
<keyword evidence="5" id="KW-0812">Transmembrane</keyword>
<feature type="compositionally biased region" description="Low complexity" evidence="4">
    <location>
        <begin position="50"/>
        <end position="69"/>
    </location>
</feature>
<dbReference type="EMBL" id="PQNK01000024">
    <property type="protein sequence ID" value="RRO85473.1"/>
    <property type="molecule type" value="Genomic_DNA"/>
</dbReference>
<evidence type="ECO:0000256" key="2">
    <source>
        <dbReference type="ARBA" id="ARBA00022777"/>
    </source>
</evidence>
<dbReference type="PANTHER" id="PTHR24421">
    <property type="entry name" value="NITRATE/NITRITE SENSOR PROTEIN NARX-RELATED"/>
    <property type="match status" value="1"/>
</dbReference>
<sequence length="468" mass="48006">MKPVGVGTVGREGAGQGGTLVTMAEDERGARTDPAADGAAGTVPVPGEVTTDTPAAPADGAGRTRARPAPRGVDLRQTVVLVTAFLVVLLALLLAVVVSAAWAAAGGVPVPTLALAGAFGVVFLLGAVGVRSRPGPAVTALWLGVLTVLWVALTLVEPSAVYLVLVLFFLSLILVRWPWGVVVTLLAMVLAVGLSVGLVGPSVGAVLGPVLSGLVAVVMTVGYRGLYRVSEERRELIEELMRARTRLAESERRAGVVAERERLAHEIHDTVAQGLSSIQMLLHAVERDMPEGHPGIGKLQIARRAAAENLRETRAMIAALQPAALEGHSLVDALRRVSGGGDVPVEVVVDGEERPLPMKVEAGLLRIAQGAVANIREHSGARRARITLSFDAGAVRLDVVDDGRGFDVDEVVGSLGERAGLGHVGLAAMERRAEEIGGGVVVESRPGHGTAVAVSVPAAAAGAGGAAG</sequence>
<dbReference type="InterPro" id="IPR011712">
    <property type="entry name" value="Sig_transdc_His_kin_sub3_dim/P"/>
</dbReference>
<keyword evidence="5" id="KW-0472">Membrane</keyword>
<evidence type="ECO:0000313" key="8">
    <source>
        <dbReference type="Proteomes" id="UP000276526"/>
    </source>
</evidence>
<reference evidence="7 8" key="1">
    <citation type="submission" date="2018-01" db="EMBL/GenBank/DDBJ databases">
        <title>Twenty Corynebacterium bovis Genomes.</title>
        <authorList>
            <person name="Gulvik C.A."/>
        </authorList>
    </citation>
    <scope>NUCLEOTIDE SEQUENCE [LARGE SCALE GENOMIC DNA]</scope>
    <source>
        <strain evidence="7 8">F6900</strain>
    </source>
</reference>